<evidence type="ECO:0000256" key="8">
    <source>
        <dbReference type="SAM" id="MobiDB-lite"/>
    </source>
</evidence>
<feature type="region of interest" description="Disordered" evidence="8">
    <location>
        <begin position="243"/>
        <end position="308"/>
    </location>
</feature>
<evidence type="ECO:0000256" key="2">
    <source>
        <dbReference type="ARBA" id="ARBA00022448"/>
    </source>
</evidence>
<dbReference type="InterPro" id="IPR003439">
    <property type="entry name" value="ABC_transporter-like_ATP-bd"/>
</dbReference>
<dbReference type="InterPro" id="IPR017871">
    <property type="entry name" value="ABC_transporter-like_CS"/>
</dbReference>
<dbReference type="InterPro" id="IPR003593">
    <property type="entry name" value="AAA+_ATPase"/>
</dbReference>
<comment type="caution">
    <text evidence="11">The sequence shown here is derived from an EMBL/GenBank/DDBJ whole genome shotgun (WGS) entry which is preliminary data.</text>
</comment>
<dbReference type="SUPFAM" id="SSF52540">
    <property type="entry name" value="P-loop containing nucleoside triphosphate hydrolases"/>
    <property type="match status" value="1"/>
</dbReference>
<keyword evidence="2" id="KW-0813">Transport</keyword>
<reference evidence="11 12" key="1">
    <citation type="submission" date="2022-10" db="EMBL/GenBank/DDBJ databases">
        <title>Draft genome sequence of Streptomyces sp. YSPA8.</title>
        <authorList>
            <person name="Moriuchi R."/>
            <person name="Dohra H."/>
            <person name="Yamamura H."/>
            <person name="Kodani S."/>
        </authorList>
    </citation>
    <scope>NUCLEOTIDE SEQUENCE [LARGE SCALE GENOMIC DNA]</scope>
    <source>
        <strain evidence="11 12">YSPA8</strain>
    </source>
</reference>
<evidence type="ECO:0000256" key="6">
    <source>
        <dbReference type="ARBA" id="ARBA00022989"/>
    </source>
</evidence>
<dbReference type="RefSeq" id="WP_323445421.1">
    <property type="nucleotide sequence ID" value="NZ_BSBI01000001.1"/>
</dbReference>
<evidence type="ECO:0000313" key="11">
    <source>
        <dbReference type="EMBL" id="GLF93344.1"/>
    </source>
</evidence>
<feature type="transmembrane region" description="Helical" evidence="9">
    <location>
        <begin position="376"/>
        <end position="400"/>
    </location>
</feature>
<keyword evidence="12" id="KW-1185">Reference proteome</keyword>
<dbReference type="SMART" id="SM00382">
    <property type="entry name" value="AAA"/>
    <property type="match status" value="1"/>
</dbReference>
<keyword evidence="5" id="KW-0067">ATP-binding</keyword>
<evidence type="ECO:0000256" key="4">
    <source>
        <dbReference type="ARBA" id="ARBA00022741"/>
    </source>
</evidence>
<keyword evidence="6 9" id="KW-1133">Transmembrane helix</keyword>
<feature type="transmembrane region" description="Helical" evidence="9">
    <location>
        <begin position="451"/>
        <end position="472"/>
    </location>
</feature>
<feature type="transmembrane region" description="Helical" evidence="9">
    <location>
        <begin position="484"/>
        <end position="507"/>
    </location>
</feature>
<organism evidence="11 12">
    <name type="scientific">Streptomyces yaizuensis</name>
    <dbReference type="NCBI Taxonomy" id="2989713"/>
    <lineage>
        <taxon>Bacteria</taxon>
        <taxon>Bacillati</taxon>
        <taxon>Actinomycetota</taxon>
        <taxon>Actinomycetes</taxon>
        <taxon>Kitasatosporales</taxon>
        <taxon>Streptomycetaceae</taxon>
        <taxon>Streptomyces</taxon>
    </lineage>
</organism>
<dbReference type="PANTHER" id="PTHR48041">
    <property type="entry name" value="ABC TRANSPORTER G FAMILY MEMBER 28"/>
    <property type="match status" value="1"/>
</dbReference>
<protein>
    <submittedName>
        <fullName evidence="11">ABC transporter permease</fullName>
    </submittedName>
</protein>
<feature type="compositionally biased region" description="Basic residues" evidence="8">
    <location>
        <begin position="593"/>
        <end position="605"/>
    </location>
</feature>
<keyword evidence="3 9" id="KW-0812">Transmembrane</keyword>
<dbReference type="Gene3D" id="3.40.50.300">
    <property type="entry name" value="P-loop containing nucleotide triphosphate hydrolases"/>
    <property type="match status" value="1"/>
</dbReference>
<feature type="compositionally biased region" description="Basic residues" evidence="8">
    <location>
        <begin position="298"/>
        <end position="308"/>
    </location>
</feature>
<dbReference type="Pfam" id="PF01061">
    <property type="entry name" value="ABC2_membrane"/>
    <property type="match status" value="1"/>
</dbReference>
<accession>A0ABQ5NSI6</accession>
<feature type="domain" description="ABC transporter" evidence="10">
    <location>
        <begin position="14"/>
        <end position="237"/>
    </location>
</feature>
<dbReference type="InterPro" id="IPR027417">
    <property type="entry name" value="P-loop_NTPase"/>
</dbReference>
<dbReference type="EMBL" id="BSBI01000001">
    <property type="protein sequence ID" value="GLF93344.1"/>
    <property type="molecule type" value="Genomic_DNA"/>
</dbReference>
<evidence type="ECO:0000256" key="5">
    <source>
        <dbReference type="ARBA" id="ARBA00022840"/>
    </source>
</evidence>
<keyword evidence="7 9" id="KW-0472">Membrane</keyword>
<comment type="subcellular location">
    <subcellularLocation>
        <location evidence="1">Membrane</location>
        <topology evidence="1">Multi-pass membrane protein</topology>
    </subcellularLocation>
</comment>
<evidence type="ECO:0000259" key="10">
    <source>
        <dbReference type="PROSITE" id="PS50893"/>
    </source>
</evidence>
<name>A0ABQ5NSI6_9ACTN</name>
<dbReference type="PANTHER" id="PTHR48041:SF139">
    <property type="entry name" value="PROTEIN SCARLET"/>
    <property type="match status" value="1"/>
</dbReference>
<evidence type="ECO:0000313" key="12">
    <source>
        <dbReference type="Proteomes" id="UP001291653"/>
    </source>
</evidence>
<dbReference type="Proteomes" id="UP001291653">
    <property type="component" value="Unassembled WGS sequence"/>
</dbReference>
<dbReference type="PROSITE" id="PS50893">
    <property type="entry name" value="ABC_TRANSPORTER_2"/>
    <property type="match status" value="1"/>
</dbReference>
<sequence>MTGTEGTVDQGARIRATGVGLRLRGGRDALRGVTLAPPPGRITGVAGGSGAGKSLLLETLAGLRRPTDGAVLHDGLEPAAAAVPFGFVPQDDILHRGLTLRRGLAYAARLRGADPAEADRVLAELGLSARAGQRMGTLSGGERKRASIAVELLTRPRLLFLDEPTSGLDPATGARLLDTLTDLAARGVTVVLTTHSPADLDRCDQVVLLGPDGSPAATGTPGQVLRRYGVRDFAAVYAAVADAPGDRGTSGARQGTEKARQAQEPEETEETEEPDAPQGPEGAEGFRDVRGGHGAARTPHRRRRIPGAVRARRPGPLAQWLLLTQRAGELLLRDRPAAAIVVGSPLMIVAMFALLFRPGAFDPAAPSPSASAMVLFWIAFGAFFFGLAYGLLQICAELGVVRRERLTTLRLGPYLASKVTLLLPVLALADALLLVVLRAGDRLPAAGAGVYGSLFVTTALASAAGLALGLLASAAAADPARAALALPLLCFPQVLFSGAFVPVPLMAEAGRALSTAMSNRWAFEALGAGVDLETLWARGASPLGPPLLASYGDSFAHAPWTRWLILAGFTAVLLLMAGWVVHRRCPTPARPLGARRARPRRPRGPRRPDAPDAPDAPEEHGRPPGQQLVRGDSPSATGTRSR</sequence>
<feature type="transmembrane region" description="Helical" evidence="9">
    <location>
        <begin position="560"/>
        <end position="581"/>
    </location>
</feature>
<evidence type="ECO:0000256" key="3">
    <source>
        <dbReference type="ARBA" id="ARBA00022692"/>
    </source>
</evidence>
<evidence type="ECO:0000256" key="1">
    <source>
        <dbReference type="ARBA" id="ARBA00004141"/>
    </source>
</evidence>
<evidence type="ECO:0000256" key="9">
    <source>
        <dbReference type="SAM" id="Phobius"/>
    </source>
</evidence>
<gene>
    <name evidence="11" type="ORF">SYYSPA8_03625</name>
</gene>
<dbReference type="InterPro" id="IPR050352">
    <property type="entry name" value="ABCG_transporters"/>
</dbReference>
<dbReference type="Pfam" id="PF00005">
    <property type="entry name" value="ABC_tran"/>
    <property type="match status" value="1"/>
</dbReference>
<dbReference type="InterPro" id="IPR013525">
    <property type="entry name" value="ABC2_TM"/>
</dbReference>
<feature type="transmembrane region" description="Helical" evidence="9">
    <location>
        <begin position="336"/>
        <end position="356"/>
    </location>
</feature>
<feature type="transmembrane region" description="Helical" evidence="9">
    <location>
        <begin position="421"/>
        <end position="439"/>
    </location>
</feature>
<dbReference type="PROSITE" id="PS00211">
    <property type="entry name" value="ABC_TRANSPORTER_1"/>
    <property type="match status" value="1"/>
</dbReference>
<feature type="compositionally biased region" description="Acidic residues" evidence="8">
    <location>
        <begin position="264"/>
        <end position="275"/>
    </location>
</feature>
<evidence type="ECO:0000256" key="7">
    <source>
        <dbReference type="ARBA" id="ARBA00023136"/>
    </source>
</evidence>
<proteinExistence type="predicted"/>
<keyword evidence="4" id="KW-0547">Nucleotide-binding</keyword>
<feature type="region of interest" description="Disordered" evidence="8">
    <location>
        <begin position="590"/>
        <end position="642"/>
    </location>
</feature>